<dbReference type="Gene3D" id="1.10.287.70">
    <property type="match status" value="1"/>
</dbReference>
<dbReference type="SUPFAM" id="SSF53850">
    <property type="entry name" value="Periplasmic binding protein-like II"/>
    <property type="match status" value="1"/>
</dbReference>
<protein>
    <recommendedName>
        <fullName evidence="10">Ionotropic receptor 75a N-terminal domain-containing protein</fullName>
    </recommendedName>
</protein>
<accession>A0A9R1ST49</accession>
<proteinExistence type="predicted"/>
<dbReference type="InterPro" id="IPR057074">
    <property type="entry name" value="IR75A_N"/>
</dbReference>
<evidence type="ECO:0000259" key="10">
    <source>
        <dbReference type="Pfam" id="PF24576"/>
    </source>
</evidence>
<dbReference type="RefSeq" id="XP_011296661.1">
    <property type="nucleotide sequence ID" value="XM_011298359.1"/>
</dbReference>
<comment type="subcellular location">
    <subcellularLocation>
        <location evidence="1">Cell membrane</location>
        <topology evidence="1">Multi-pass membrane protein</topology>
    </subcellularLocation>
</comment>
<dbReference type="Proteomes" id="UP000694866">
    <property type="component" value="Unplaced"/>
</dbReference>
<keyword evidence="3 8" id="KW-0812">Transmembrane</keyword>
<keyword evidence="7" id="KW-0325">Glycoprotein</keyword>
<dbReference type="PANTHER" id="PTHR42643:SF33">
    <property type="entry name" value="GLUTAMATE RECEPTOR 2-LIKE PROTEIN"/>
    <property type="match status" value="1"/>
</dbReference>
<evidence type="ECO:0000256" key="7">
    <source>
        <dbReference type="ARBA" id="ARBA00023180"/>
    </source>
</evidence>
<evidence type="ECO:0000256" key="5">
    <source>
        <dbReference type="ARBA" id="ARBA00023136"/>
    </source>
</evidence>
<reference evidence="12" key="1">
    <citation type="submission" date="2025-08" db="UniProtKB">
        <authorList>
            <consortium name="RefSeq"/>
        </authorList>
    </citation>
    <scope>IDENTIFICATION</scope>
    <source>
        <strain evidence="12">USDA-PBARC FA_bdor</strain>
        <tissue evidence="12">Whole organism</tissue>
    </source>
</reference>
<dbReference type="OrthoDB" id="413361at2759"/>
<keyword evidence="11" id="KW-1185">Reference proteome</keyword>
<dbReference type="InterPro" id="IPR052192">
    <property type="entry name" value="Insect_Ionotropic_Sensory_Rcpt"/>
</dbReference>
<gene>
    <name evidence="12" type="primary">LOC105262661</name>
</gene>
<sequence>MKAVAFFILSVALIQPCLSHKILFDFIRDYYEASNIHQIVVFACWDYAASLSRDIMGFNNFITYRSTTSDVDITTILRSAHFQIGVVLDFDCPRSENILDKFSTHLHFNNSYYWLVLSKLMPIPVKYLQHLKLTIETELTFAVRENDAFLLYDVYNPSYRHDCEVITKYKGQWTRENGLKDELTQYIYERRNLGGVTLNLTITFANVNFTAQTDIIRYLTSTKNKGLDPMQKSHYAIMMYLQYLYKFNFTVYRSAHWGYLVNGSYNGILGDLIRDDGVDMSISPFELIAERGGLVDHVVSTWFTDFTFTFLHPKQTNLRNNFLKPFTDDLWWAILVVGSIYWALLFLSLMLEHHHQAETHDIGEGVVETGMTAVAALSQQGLSDSPNFPSGRITFLSLFVWALLLYQFYSASIVSSLMTTPPRWIKTLKALVESDLTVGAIDVSHFREWLQASKNPDVSELYNRKMNSSVKYRPHAFLKVPSGLKKVQEGGYAFLTETASTYRIIRDTFTEEQICSVEEVRFQPRTMMSPLLPKNTPFHKMMTYGLTKVIQGGLLAYVRQYWRGKFPKCPESYSSMPTAMGMPQFSPALFLLCIGAAVSIVTLIIEYCYFHMENKTNGTQRDITKLPEPIDQINPED</sequence>
<organism evidence="11 12">
    <name type="scientific">Fopius arisanus</name>
    <dbReference type="NCBI Taxonomy" id="64838"/>
    <lineage>
        <taxon>Eukaryota</taxon>
        <taxon>Metazoa</taxon>
        <taxon>Ecdysozoa</taxon>
        <taxon>Arthropoda</taxon>
        <taxon>Hexapoda</taxon>
        <taxon>Insecta</taxon>
        <taxon>Pterygota</taxon>
        <taxon>Neoptera</taxon>
        <taxon>Endopterygota</taxon>
        <taxon>Hymenoptera</taxon>
        <taxon>Apocrita</taxon>
        <taxon>Ichneumonoidea</taxon>
        <taxon>Braconidae</taxon>
        <taxon>Opiinae</taxon>
        <taxon>Fopius</taxon>
    </lineage>
</organism>
<dbReference type="KEGG" id="fas:105262661"/>
<dbReference type="PANTHER" id="PTHR42643">
    <property type="entry name" value="IONOTROPIC RECEPTOR 20A-RELATED"/>
    <property type="match status" value="1"/>
</dbReference>
<evidence type="ECO:0000256" key="9">
    <source>
        <dbReference type="SAM" id="SignalP"/>
    </source>
</evidence>
<keyword evidence="4 8" id="KW-1133">Transmembrane helix</keyword>
<evidence type="ECO:0000256" key="3">
    <source>
        <dbReference type="ARBA" id="ARBA00022692"/>
    </source>
</evidence>
<feature type="signal peptide" evidence="9">
    <location>
        <begin position="1"/>
        <end position="19"/>
    </location>
</feature>
<evidence type="ECO:0000313" key="11">
    <source>
        <dbReference type="Proteomes" id="UP000694866"/>
    </source>
</evidence>
<evidence type="ECO:0000256" key="8">
    <source>
        <dbReference type="SAM" id="Phobius"/>
    </source>
</evidence>
<keyword evidence="6" id="KW-0675">Receptor</keyword>
<dbReference type="AlphaFoldDB" id="A0A9R1ST49"/>
<dbReference type="GeneID" id="105262661"/>
<feature type="transmembrane region" description="Helical" evidence="8">
    <location>
        <begin position="330"/>
        <end position="351"/>
    </location>
</feature>
<feature type="transmembrane region" description="Helical" evidence="8">
    <location>
        <begin position="588"/>
        <end position="610"/>
    </location>
</feature>
<keyword evidence="9" id="KW-0732">Signal</keyword>
<feature type="transmembrane region" description="Helical" evidence="8">
    <location>
        <begin position="393"/>
        <end position="409"/>
    </location>
</feature>
<evidence type="ECO:0000256" key="4">
    <source>
        <dbReference type="ARBA" id="ARBA00022989"/>
    </source>
</evidence>
<dbReference type="GO" id="GO:0005886">
    <property type="term" value="C:plasma membrane"/>
    <property type="evidence" value="ECO:0007669"/>
    <property type="project" value="UniProtKB-SubCell"/>
</dbReference>
<evidence type="ECO:0000313" key="12">
    <source>
        <dbReference type="RefSeq" id="XP_011296661.1"/>
    </source>
</evidence>
<evidence type="ECO:0000256" key="1">
    <source>
        <dbReference type="ARBA" id="ARBA00004651"/>
    </source>
</evidence>
<feature type="chain" id="PRO_5040130113" description="Ionotropic receptor 75a N-terminal domain-containing protein" evidence="9">
    <location>
        <begin position="20"/>
        <end position="637"/>
    </location>
</feature>
<feature type="domain" description="Ionotropic receptor 75a N-terminal" evidence="10">
    <location>
        <begin position="24"/>
        <end position="201"/>
    </location>
</feature>
<evidence type="ECO:0000256" key="6">
    <source>
        <dbReference type="ARBA" id="ARBA00023170"/>
    </source>
</evidence>
<dbReference type="Pfam" id="PF24576">
    <property type="entry name" value="IR75A_N"/>
    <property type="match status" value="1"/>
</dbReference>
<keyword evidence="2" id="KW-1003">Cell membrane</keyword>
<keyword evidence="5 8" id="KW-0472">Membrane</keyword>
<name>A0A9R1ST49_9HYME</name>
<evidence type="ECO:0000256" key="2">
    <source>
        <dbReference type="ARBA" id="ARBA00022475"/>
    </source>
</evidence>